<proteinExistence type="predicted"/>
<dbReference type="EMBL" id="BPLR01007070">
    <property type="protein sequence ID" value="GIY14353.1"/>
    <property type="molecule type" value="Genomic_DNA"/>
</dbReference>
<reference evidence="1 2" key="1">
    <citation type="submission" date="2021-06" db="EMBL/GenBank/DDBJ databases">
        <title>Caerostris extrusa draft genome.</title>
        <authorList>
            <person name="Kono N."/>
            <person name="Arakawa K."/>
        </authorList>
    </citation>
    <scope>NUCLEOTIDE SEQUENCE [LARGE SCALE GENOMIC DNA]</scope>
</reference>
<sequence length="93" mass="10901">MVSFSCAPPFWARALMKNSGVRIRSRFFGKNMAPFRFGQSQRCVNFDRYSRCLIKFEGQHVCFYTLYEAAFQRNSYFLQLLLKASVCCSLFLP</sequence>
<evidence type="ECO:0008006" key="3">
    <source>
        <dbReference type="Google" id="ProtNLM"/>
    </source>
</evidence>
<protein>
    <recommendedName>
        <fullName evidence="3">Secreted protein</fullName>
    </recommendedName>
</protein>
<evidence type="ECO:0000313" key="2">
    <source>
        <dbReference type="Proteomes" id="UP001054945"/>
    </source>
</evidence>
<gene>
    <name evidence="1" type="ORF">CEXT_65661</name>
</gene>
<accession>A0AAV4QXJ1</accession>
<comment type="caution">
    <text evidence="1">The sequence shown here is derived from an EMBL/GenBank/DDBJ whole genome shotgun (WGS) entry which is preliminary data.</text>
</comment>
<organism evidence="1 2">
    <name type="scientific">Caerostris extrusa</name>
    <name type="common">Bark spider</name>
    <name type="synonym">Caerostris bankana</name>
    <dbReference type="NCBI Taxonomy" id="172846"/>
    <lineage>
        <taxon>Eukaryota</taxon>
        <taxon>Metazoa</taxon>
        <taxon>Ecdysozoa</taxon>
        <taxon>Arthropoda</taxon>
        <taxon>Chelicerata</taxon>
        <taxon>Arachnida</taxon>
        <taxon>Araneae</taxon>
        <taxon>Araneomorphae</taxon>
        <taxon>Entelegynae</taxon>
        <taxon>Araneoidea</taxon>
        <taxon>Araneidae</taxon>
        <taxon>Caerostris</taxon>
    </lineage>
</organism>
<dbReference type="AlphaFoldDB" id="A0AAV4QXJ1"/>
<evidence type="ECO:0000313" key="1">
    <source>
        <dbReference type="EMBL" id="GIY14353.1"/>
    </source>
</evidence>
<name>A0AAV4QXJ1_CAEEX</name>
<dbReference type="Proteomes" id="UP001054945">
    <property type="component" value="Unassembled WGS sequence"/>
</dbReference>
<keyword evidence="2" id="KW-1185">Reference proteome</keyword>